<evidence type="ECO:0000313" key="1">
    <source>
        <dbReference type="EMBL" id="KUM58592.1"/>
    </source>
</evidence>
<reference evidence="1 2" key="1">
    <citation type="submission" date="2015-10" db="EMBL/GenBank/DDBJ databases">
        <title>Genome sequencing of Penicillium freii.</title>
        <authorList>
            <person name="Nguyen H.D."/>
            <person name="Visagie C.M."/>
            <person name="Seifert K.A."/>
        </authorList>
    </citation>
    <scope>NUCLEOTIDE SEQUENCE [LARGE SCALE GENOMIC DNA]</scope>
    <source>
        <strain evidence="1 2">DAOM 242723</strain>
    </source>
</reference>
<dbReference type="Proteomes" id="UP000055045">
    <property type="component" value="Unassembled WGS sequence"/>
</dbReference>
<name>A0A101MDJ6_PENFR</name>
<organism evidence="1 2">
    <name type="scientific">Penicillium freii</name>
    <dbReference type="NCBI Taxonomy" id="48697"/>
    <lineage>
        <taxon>Eukaryota</taxon>
        <taxon>Fungi</taxon>
        <taxon>Dikarya</taxon>
        <taxon>Ascomycota</taxon>
        <taxon>Pezizomycotina</taxon>
        <taxon>Eurotiomycetes</taxon>
        <taxon>Eurotiomycetidae</taxon>
        <taxon>Eurotiales</taxon>
        <taxon>Aspergillaceae</taxon>
        <taxon>Penicillium</taxon>
    </lineage>
</organism>
<gene>
    <name evidence="1" type="ORF">ACN42_g8569</name>
</gene>
<proteinExistence type="predicted"/>
<sequence length="67" mass="7289">MLAEIKRQLNFIGERQGHRQFAIGDWPLIVGEGGSCGGGRQKSDSELDLGINILGPKALSLNRRNTV</sequence>
<accession>A0A101MDJ6</accession>
<dbReference type="AlphaFoldDB" id="A0A101MDJ6"/>
<keyword evidence="2" id="KW-1185">Reference proteome</keyword>
<dbReference type="EMBL" id="LLXE01000273">
    <property type="protein sequence ID" value="KUM58592.1"/>
    <property type="molecule type" value="Genomic_DNA"/>
</dbReference>
<evidence type="ECO:0000313" key="2">
    <source>
        <dbReference type="Proteomes" id="UP000055045"/>
    </source>
</evidence>
<protein>
    <submittedName>
        <fullName evidence="1">Uncharacterized protein</fullName>
    </submittedName>
</protein>
<comment type="caution">
    <text evidence="1">The sequence shown here is derived from an EMBL/GenBank/DDBJ whole genome shotgun (WGS) entry which is preliminary data.</text>
</comment>